<organism evidence="8 9">
    <name type="scientific">Zhongshania marina</name>
    <dbReference type="NCBI Taxonomy" id="2304603"/>
    <lineage>
        <taxon>Bacteria</taxon>
        <taxon>Pseudomonadati</taxon>
        <taxon>Pseudomonadota</taxon>
        <taxon>Gammaproteobacteria</taxon>
        <taxon>Cellvibrionales</taxon>
        <taxon>Spongiibacteraceae</taxon>
        <taxon>Zhongshania</taxon>
    </lineage>
</organism>
<evidence type="ECO:0000313" key="9">
    <source>
        <dbReference type="Proteomes" id="UP000237222"/>
    </source>
</evidence>
<dbReference type="PANTHER" id="PTHR43133:SF51">
    <property type="entry name" value="RNA POLYMERASE SIGMA FACTOR"/>
    <property type="match status" value="1"/>
</dbReference>
<dbReference type="GO" id="GO:0003677">
    <property type="term" value="F:DNA binding"/>
    <property type="evidence" value="ECO:0007669"/>
    <property type="project" value="InterPro"/>
</dbReference>
<evidence type="ECO:0000259" key="6">
    <source>
        <dbReference type="Pfam" id="PF04542"/>
    </source>
</evidence>
<dbReference type="InterPro" id="IPR039425">
    <property type="entry name" value="RNA_pol_sigma-70-like"/>
</dbReference>
<name>A0A2S4HE90_9GAMM</name>
<evidence type="ECO:0000313" key="8">
    <source>
        <dbReference type="EMBL" id="POP52288.1"/>
    </source>
</evidence>
<keyword evidence="4" id="KW-0804">Transcription</keyword>
<feature type="domain" description="RNA polymerase sigma-70 region 2" evidence="6">
    <location>
        <begin position="35"/>
        <end position="103"/>
    </location>
</feature>
<feature type="compositionally biased region" description="Polar residues" evidence="5">
    <location>
        <begin position="122"/>
        <end position="138"/>
    </location>
</feature>
<dbReference type="InterPro" id="IPR036388">
    <property type="entry name" value="WH-like_DNA-bd_sf"/>
</dbReference>
<reference evidence="8" key="1">
    <citation type="submission" date="2018-01" db="EMBL/GenBank/DDBJ databases">
        <authorList>
            <person name="Yu X.-D."/>
        </authorList>
    </citation>
    <scope>NUCLEOTIDE SEQUENCE</scope>
    <source>
        <strain evidence="8">ZX-21</strain>
    </source>
</reference>
<dbReference type="Pfam" id="PF04542">
    <property type="entry name" value="Sigma70_r2"/>
    <property type="match status" value="1"/>
</dbReference>
<dbReference type="InterPro" id="IPR007627">
    <property type="entry name" value="RNA_pol_sigma70_r2"/>
</dbReference>
<dbReference type="PANTHER" id="PTHR43133">
    <property type="entry name" value="RNA POLYMERASE ECF-TYPE SIGMA FACTO"/>
    <property type="match status" value="1"/>
</dbReference>
<dbReference type="RefSeq" id="WP_103684904.1">
    <property type="nucleotide sequence ID" value="NZ_PQGG01000030.1"/>
</dbReference>
<dbReference type="NCBIfam" id="NF008888">
    <property type="entry name" value="PRK11922.1"/>
    <property type="match status" value="1"/>
</dbReference>
<keyword evidence="2" id="KW-0805">Transcription regulation</keyword>
<dbReference type="NCBIfam" id="TIGR02937">
    <property type="entry name" value="sigma70-ECF"/>
    <property type="match status" value="1"/>
</dbReference>
<evidence type="ECO:0000256" key="3">
    <source>
        <dbReference type="ARBA" id="ARBA00023082"/>
    </source>
</evidence>
<feature type="domain" description="RNA polymerase sigma factor 70 region 4 type 2" evidence="7">
    <location>
        <begin position="144"/>
        <end position="195"/>
    </location>
</feature>
<feature type="region of interest" description="Disordered" evidence="5">
    <location>
        <begin position="119"/>
        <end position="138"/>
    </location>
</feature>
<dbReference type="InterPro" id="IPR013249">
    <property type="entry name" value="RNA_pol_sigma70_r4_t2"/>
</dbReference>
<sequence>MPTLPAGAQKAHTDLSDISLAQRIAAADTVALELLMRRHNQLLYRVARSILKNEEEAEETVQDTYLQVFHTIEKYRGDAKLSTWLTRITINKALARARKHKRRAEIAPTYGGEMLATEAQEDSQMQHNAASSPETEAQSADIRRLIERNIDKLPEAFRSVFVLRALEEMTVEETATCLSIPEATVRSRYFRARGQMREALAREIDSNYEEAFGFAGNRCDRIVAGVLDRLAAKIATP</sequence>
<dbReference type="SUPFAM" id="SSF88946">
    <property type="entry name" value="Sigma2 domain of RNA polymerase sigma factors"/>
    <property type="match status" value="1"/>
</dbReference>
<comment type="caution">
    <text evidence="8">The sequence shown here is derived from an EMBL/GenBank/DDBJ whole genome shotgun (WGS) entry which is preliminary data.</text>
</comment>
<dbReference type="InterPro" id="IPR014284">
    <property type="entry name" value="RNA_pol_sigma-70_dom"/>
</dbReference>
<keyword evidence="3" id="KW-0731">Sigma factor</keyword>
<dbReference type="CDD" id="cd06171">
    <property type="entry name" value="Sigma70_r4"/>
    <property type="match status" value="1"/>
</dbReference>
<accession>A0A2S4HE90</accession>
<evidence type="ECO:0000256" key="4">
    <source>
        <dbReference type="ARBA" id="ARBA00023163"/>
    </source>
</evidence>
<evidence type="ECO:0000256" key="5">
    <source>
        <dbReference type="SAM" id="MobiDB-lite"/>
    </source>
</evidence>
<gene>
    <name evidence="8" type="ORF">C0068_13000</name>
</gene>
<dbReference type="GO" id="GO:0006352">
    <property type="term" value="P:DNA-templated transcription initiation"/>
    <property type="evidence" value="ECO:0007669"/>
    <property type="project" value="InterPro"/>
</dbReference>
<dbReference type="AlphaFoldDB" id="A0A2S4HE90"/>
<dbReference type="InterPro" id="IPR013325">
    <property type="entry name" value="RNA_pol_sigma_r2"/>
</dbReference>
<evidence type="ECO:0000259" key="7">
    <source>
        <dbReference type="Pfam" id="PF08281"/>
    </source>
</evidence>
<dbReference type="Proteomes" id="UP000237222">
    <property type="component" value="Unassembled WGS sequence"/>
</dbReference>
<dbReference type="SUPFAM" id="SSF88659">
    <property type="entry name" value="Sigma3 and sigma4 domains of RNA polymerase sigma factors"/>
    <property type="match status" value="1"/>
</dbReference>
<dbReference type="EMBL" id="PQGG01000030">
    <property type="protein sequence ID" value="POP52288.1"/>
    <property type="molecule type" value="Genomic_DNA"/>
</dbReference>
<dbReference type="Pfam" id="PF08281">
    <property type="entry name" value="Sigma70_r4_2"/>
    <property type="match status" value="1"/>
</dbReference>
<protein>
    <submittedName>
        <fullName evidence="8">RNA polymerase subunit sigma</fullName>
    </submittedName>
</protein>
<evidence type="ECO:0000256" key="1">
    <source>
        <dbReference type="ARBA" id="ARBA00010641"/>
    </source>
</evidence>
<evidence type="ECO:0000256" key="2">
    <source>
        <dbReference type="ARBA" id="ARBA00023015"/>
    </source>
</evidence>
<dbReference type="Gene3D" id="1.10.10.10">
    <property type="entry name" value="Winged helix-like DNA-binding domain superfamily/Winged helix DNA-binding domain"/>
    <property type="match status" value="1"/>
</dbReference>
<proteinExistence type="inferred from homology"/>
<dbReference type="OrthoDB" id="9782108at2"/>
<dbReference type="GO" id="GO:0016987">
    <property type="term" value="F:sigma factor activity"/>
    <property type="evidence" value="ECO:0007669"/>
    <property type="project" value="UniProtKB-KW"/>
</dbReference>
<comment type="similarity">
    <text evidence="1">Belongs to the sigma-70 factor family. ECF subfamily.</text>
</comment>
<dbReference type="InterPro" id="IPR013324">
    <property type="entry name" value="RNA_pol_sigma_r3/r4-like"/>
</dbReference>
<dbReference type="Gene3D" id="1.10.1740.10">
    <property type="match status" value="1"/>
</dbReference>